<evidence type="ECO:0000313" key="1">
    <source>
        <dbReference type="EMBL" id="KAJ4453916.1"/>
    </source>
</evidence>
<dbReference type="Proteomes" id="UP001141327">
    <property type="component" value="Unassembled WGS sequence"/>
</dbReference>
<gene>
    <name evidence="1" type="ORF">PAPYR_11501</name>
</gene>
<keyword evidence="2" id="KW-1185">Reference proteome</keyword>
<name>A0ABQ8U7T2_9EUKA</name>
<accession>A0ABQ8U7T2</accession>
<reference evidence="1" key="1">
    <citation type="journal article" date="2022" name="bioRxiv">
        <title>Genomics of Preaxostyla Flagellates Illuminates Evolutionary Transitions and the Path Towards Mitochondrial Loss.</title>
        <authorList>
            <person name="Novak L.V.F."/>
            <person name="Treitli S.C."/>
            <person name="Pyrih J."/>
            <person name="Halakuc P."/>
            <person name="Pipaliya S.V."/>
            <person name="Vacek V."/>
            <person name="Brzon O."/>
            <person name="Soukal P."/>
            <person name="Eme L."/>
            <person name="Dacks J.B."/>
            <person name="Karnkowska A."/>
            <person name="Elias M."/>
            <person name="Hampl V."/>
        </authorList>
    </citation>
    <scope>NUCLEOTIDE SEQUENCE</scope>
    <source>
        <strain evidence="1">RCP-MX</strain>
    </source>
</reference>
<organism evidence="1 2">
    <name type="scientific">Paratrimastix pyriformis</name>
    <dbReference type="NCBI Taxonomy" id="342808"/>
    <lineage>
        <taxon>Eukaryota</taxon>
        <taxon>Metamonada</taxon>
        <taxon>Preaxostyla</taxon>
        <taxon>Paratrimastigidae</taxon>
        <taxon>Paratrimastix</taxon>
    </lineage>
</organism>
<evidence type="ECO:0000313" key="2">
    <source>
        <dbReference type="Proteomes" id="UP001141327"/>
    </source>
</evidence>
<dbReference type="EMBL" id="JAPMOS010000202">
    <property type="protein sequence ID" value="KAJ4453916.1"/>
    <property type="molecule type" value="Genomic_DNA"/>
</dbReference>
<proteinExistence type="predicted"/>
<protein>
    <submittedName>
        <fullName evidence="1">Uncharacterized protein</fullName>
    </submittedName>
</protein>
<comment type="caution">
    <text evidence="1">The sequence shown here is derived from an EMBL/GenBank/DDBJ whole genome shotgun (WGS) entry which is preliminary data.</text>
</comment>
<sequence>MLSGSRTVLRHWLGNTSEEVQEAWSRQLGLGPLNANWAEASDHWAKAERDGCWVDVDPDRDGDVPEPARYDLSASFGRKSNFTSRSEPLLAVDCDALNTLYRADARPAFETHNMMNIRQARRLMVMMGLGPLKDIEAFATILFLLCGSDLLDADARWFNALSGKWLSVVEEQWKPDDGDS</sequence>